<evidence type="ECO:0000256" key="3">
    <source>
        <dbReference type="ARBA" id="ARBA00023027"/>
    </source>
</evidence>
<dbReference type="SUPFAM" id="SSF56796">
    <property type="entry name" value="Dehydroquinate synthase-like"/>
    <property type="match status" value="1"/>
</dbReference>
<dbReference type="Gene3D" id="1.20.1090.10">
    <property type="entry name" value="Dehydroquinate synthase-like - alpha domain"/>
    <property type="match status" value="1"/>
</dbReference>
<accession>A0A9D1L843</accession>
<organism evidence="6 7">
    <name type="scientific">Candidatus Allocopromorpha excrementigallinarum</name>
    <dbReference type="NCBI Taxonomy" id="2840742"/>
    <lineage>
        <taxon>Bacteria</taxon>
        <taxon>Bacillati</taxon>
        <taxon>Bacillota</taxon>
        <taxon>Clostridia</taxon>
        <taxon>Eubacteriales</taxon>
        <taxon>Eubacteriaceae</taxon>
        <taxon>Eubacteriaceae incertae sedis</taxon>
        <taxon>Candidatus Allocopromorpha</taxon>
    </lineage>
</organism>
<evidence type="ECO:0000259" key="5">
    <source>
        <dbReference type="Pfam" id="PF25137"/>
    </source>
</evidence>
<dbReference type="Gene3D" id="3.40.50.1970">
    <property type="match status" value="1"/>
</dbReference>
<dbReference type="FunFam" id="3.40.50.1970:FF:000003">
    <property type="entry name" value="Alcohol dehydrogenase, iron-containing"/>
    <property type="match status" value="1"/>
</dbReference>
<evidence type="ECO:0000259" key="4">
    <source>
        <dbReference type="Pfam" id="PF00465"/>
    </source>
</evidence>
<proteinExistence type="inferred from homology"/>
<dbReference type="InterPro" id="IPR001670">
    <property type="entry name" value="ADH_Fe/GldA"/>
</dbReference>
<reference evidence="6" key="1">
    <citation type="submission" date="2020-10" db="EMBL/GenBank/DDBJ databases">
        <authorList>
            <person name="Gilroy R."/>
        </authorList>
    </citation>
    <scope>NUCLEOTIDE SEQUENCE</scope>
    <source>
        <strain evidence="6">ChiHcec3-6078</strain>
    </source>
</reference>
<dbReference type="GO" id="GO:0004022">
    <property type="term" value="F:alcohol dehydrogenase (NAD+) activity"/>
    <property type="evidence" value="ECO:0007669"/>
    <property type="project" value="TreeGrafter"/>
</dbReference>
<evidence type="ECO:0000313" key="6">
    <source>
        <dbReference type="EMBL" id="HIU26723.1"/>
    </source>
</evidence>
<name>A0A9D1L843_9FIRM</name>
<dbReference type="CDD" id="cd08194">
    <property type="entry name" value="Fe-ADH-like"/>
    <property type="match status" value="1"/>
</dbReference>
<dbReference type="Proteomes" id="UP000824090">
    <property type="component" value="Unassembled WGS sequence"/>
</dbReference>
<reference evidence="6" key="2">
    <citation type="journal article" date="2021" name="PeerJ">
        <title>Extensive microbial diversity within the chicken gut microbiome revealed by metagenomics and culture.</title>
        <authorList>
            <person name="Gilroy R."/>
            <person name="Ravi A."/>
            <person name="Getino M."/>
            <person name="Pursley I."/>
            <person name="Horton D.L."/>
            <person name="Alikhan N.F."/>
            <person name="Baker D."/>
            <person name="Gharbi K."/>
            <person name="Hall N."/>
            <person name="Watson M."/>
            <person name="Adriaenssens E.M."/>
            <person name="Foster-Nyarko E."/>
            <person name="Jarju S."/>
            <person name="Secka A."/>
            <person name="Antonio M."/>
            <person name="Oren A."/>
            <person name="Chaudhuri R.R."/>
            <person name="La Ragione R."/>
            <person name="Hildebrand F."/>
            <person name="Pallen M.J."/>
        </authorList>
    </citation>
    <scope>NUCLEOTIDE SEQUENCE</scope>
    <source>
        <strain evidence="6">ChiHcec3-6078</strain>
    </source>
</reference>
<dbReference type="GO" id="GO:0046872">
    <property type="term" value="F:metal ion binding"/>
    <property type="evidence" value="ECO:0007669"/>
    <property type="project" value="InterPro"/>
</dbReference>
<dbReference type="InterPro" id="IPR018211">
    <property type="entry name" value="ADH_Fe_CS"/>
</dbReference>
<evidence type="ECO:0000256" key="1">
    <source>
        <dbReference type="ARBA" id="ARBA00007358"/>
    </source>
</evidence>
<feature type="domain" description="Alcohol dehydrogenase iron-type/glycerol dehydrogenase GldA" evidence="4">
    <location>
        <begin position="8"/>
        <end position="174"/>
    </location>
</feature>
<dbReference type="FunFam" id="1.20.1090.10:FF:000001">
    <property type="entry name" value="Aldehyde-alcohol dehydrogenase"/>
    <property type="match status" value="1"/>
</dbReference>
<protein>
    <submittedName>
        <fullName evidence="6">Iron-containing alcohol dehydrogenase</fullName>
    </submittedName>
</protein>
<dbReference type="EMBL" id="DVMP01000166">
    <property type="protein sequence ID" value="HIU26723.1"/>
    <property type="molecule type" value="Genomic_DNA"/>
</dbReference>
<dbReference type="InterPro" id="IPR039697">
    <property type="entry name" value="Alcohol_dehydrogenase_Fe"/>
</dbReference>
<dbReference type="PROSITE" id="PS00913">
    <property type="entry name" value="ADH_IRON_1"/>
    <property type="match status" value="1"/>
</dbReference>
<sequence>MANVFFVPQYIVTGENALAAGGEYMKDFGSRALIVTDDMMVQLGNVGKLTDVLDKNGISYVIYSKVNSEPTHGMVDDGVKIYKEEKCEFLIGLGGGSPMDTAKAIGTVVANGGSIKDYMGRKIEKDMPPVVAIPTTAGTGSEATKVSIITDTDSGVKMNLNDLKLLAKLAIIDPIFTLTAPPSVTAATGVDALCHAIEAYTSKKAFAMSDIFAKEAVKKIFANLYEVYSNGANIEARREMAIAALEGGIAFSNASVTIVHGMSRPIGALFHVAHGLSNAMLLKVCLPYIRKGATNRLCQLAKEIGVFRQGMTTDEGADAFLVATYALLRTLNIPSPAEHGIDKKEFFEKIPKMTKDAIASGSPGNCRNEPTPEEIEELYKKLWM</sequence>
<keyword evidence="3" id="KW-0520">NAD</keyword>
<keyword evidence="2" id="KW-0560">Oxidoreductase</keyword>
<gene>
    <name evidence="6" type="ORF">IAC50_09545</name>
</gene>
<evidence type="ECO:0000313" key="7">
    <source>
        <dbReference type="Proteomes" id="UP000824090"/>
    </source>
</evidence>
<dbReference type="PANTHER" id="PTHR11496">
    <property type="entry name" value="ALCOHOL DEHYDROGENASE"/>
    <property type="match status" value="1"/>
</dbReference>
<dbReference type="Pfam" id="PF25137">
    <property type="entry name" value="ADH_Fe_C"/>
    <property type="match status" value="1"/>
</dbReference>
<dbReference type="InterPro" id="IPR056798">
    <property type="entry name" value="ADH_Fe_C"/>
</dbReference>
<dbReference type="Pfam" id="PF00465">
    <property type="entry name" value="Fe-ADH"/>
    <property type="match status" value="1"/>
</dbReference>
<evidence type="ECO:0000256" key="2">
    <source>
        <dbReference type="ARBA" id="ARBA00023002"/>
    </source>
</evidence>
<feature type="domain" description="Fe-containing alcohol dehydrogenase-like C-terminal" evidence="5">
    <location>
        <begin position="185"/>
        <end position="382"/>
    </location>
</feature>
<dbReference type="PANTHER" id="PTHR11496:SF102">
    <property type="entry name" value="ALCOHOL DEHYDROGENASE 4"/>
    <property type="match status" value="1"/>
</dbReference>
<comment type="caution">
    <text evidence="6">The sequence shown here is derived from an EMBL/GenBank/DDBJ whole genome shotgun (WGS) entry which is preliminary data.</text>
</comment>
<comment type="similarity">
    <text evidence="1">Belongs to the iron-containing alcohol dehydrogenase family.</text>
</comment>
<dbReference type="AlphaFoldDB" id="A0A9D1L843"/>